<evidence type="ECO:0000256" key="5">
    <source>
        <dbReference type="SAM" id="MobiDB-lite"/>
    </source>
</evidence>
<proteinExistence type="inferred from homology"/>
<dbReference type="GO" id="GO:0005576">
    <property type="term" value="C:extracellular region"/>
    <property type="evidence" value="ECO:0007669"/>
    <property type="project" value="UniProtKB-SubCell"/>
</dbReference>
<evidence type="ECO:0000313" key="8">
    <source>
        <dbReference type="Proteomes" id="UP000664991"/>
    </source>
</evidence>
<dbReference type="Pfam" id="PF01099">
    <property type="entry name" value="Uteroglobin"/>
    <property type="match status" value="1"/>
</dbReference>
<dbReference type="Proteomes" id="UP000664991">
    <property type="component" value="Chromosome 14"/>
</dbReference>
<dbReference type="InterPro" id="IPR053723">
    <property type="entry name" value="Secretoglobin_Domain_sf"/>
</dbReference>
<dbReference type="EMBL" id="JAEMGP010000014">
    <property type="protein sequence ID" value="KAG5200662.1"/>
    <property type="molecule type" value="Genomic_DNA"/>
</dbReference>
<dbReference type="FunFam" id="1.20.920.50:FF:000001">
    <property type="entry name" value="Androgen-binding protein"/>
    <property type="match status" value="1"/>
</dbReference>
<evidence type="ECO:0000256" key="2">
    <source>
        <dbReference type="ARBA" id="ARBA00008650"/>
    </source>
</evidence>
<dbReference type="InterPro" id="IPR035960">
    <property type="entry name" value="Secretoglobin_sf"/>
</dbReference>
<dbReference type="SUPFAM" id="SSF48201">
    <property type="entry name" value="Uteroglobin-like"/>
    <property type="match status" value="1"/>
</dbReference>
<name>A0A836A5U1_SHEEP</name>
<keyword evidence="3" id="KW-0964">Secreted</keyword>
<feature type="region of interest" description="Disordered" evidence="5">
    <location>
        <begin position="82"/>
        <end position="101"/>
    </location>
</feature>
<dbReference type="PANTHER" id="PTHR21226:SF8">
    <property type="entry name" value="ABPA10-RELATED"/>
    <property type="match status" value="1"/>
</dbReference>
<organism evidence="7 8">
    <name type="scientific">Ovis aries</name>
    <name type="common">Sheep</name>
    <dbReference type="NCBI Taxonomy" id="9940"/>
    <lineage>
        <taxon>Eukaryota</taxon>
        <taxon>Metazoa</taxon>
        <taxon>Chordata</taxon>
        <taxon>Craniata</taxon>
        <taxon>Vertebrata</taxon>
        <taxon>Euteleostomi</taxon>
        <taxon>Mammalia</taxon>
        <taxon>Eutheria</taxon>
        <taxon>Laurasiatheria</taxon>
        <taxon>Artiodactyla</taxon>
        <taxon>Ruminantia</taxon>
        <taxon>Pecora</taxon>
        <taxon>Bovidae</taxon>
        <taxon>Caprinae</taxon>
        <taxon>Ovis</taxon>
    </lineage>
</organism>
<dbReference type="PANTHER" id="PTHR21226">
    <property type="entry name" value="ABPA10-RELATED"/>
    <property type="match status" value="1"/>
</dbReference>
<evidence type="ECO:0008006" key="9">
    <source>
        <dbReference type="Google" id="ProtNLM"/>
    </source>
</evidence>
<protein>
    <recommendedName>
        <fullName evidence="9">Major allergen I polypeptide chain 1-like</fullName>
    </recommendedName>
</protein>
<dbReference type="GO" id="GO:0005496">
    <property type="term" value="F:steroid binding"/>
    <property type="evidence" value="ECO:0007669"/>
    <property type="project" value="TreeGrafter"/>
</dbReference>
<dbReference type="SMART" id="SM00096">
    <property type="entry name" value="UTG"/>
    <property type="match status" value="1"/>
</dbReference>
<dbReference type="PRINTS" id="PR00827">
    <property type="entry name" value="FELALLERGEN"/>
</dbReference>
<accession>A0A836A5U1</accession>
<dbReference type="AlphaFoldDB" id="A0A836A5U1"/>
<evidence type="ECO:0000256" key="4">
    <source>
        <dbReference type="ARBA" id="ARBA00022729"/>
    </source>
</evidence>
<comment type="caution">
    <text evidence="7">The sequence shown here is derived from an EMBL/GenBank/DDBJ whole genome shotgun (WGS) entry which is preliminary data.</text>
</comment>
<evidence type="ECO:0000256" key="6">
    <source>
        <dbReference type="SAM" id="SignalP"/>
    </source>
</evidence>
<dbReference type="InterPro" id="IPR016126">
    <property type="entry name" value="Secretoglobin"/>
</dbReference>
<feature type="signal peptide" evidence="6">
    <location>
        <begin position="1"/>
        <end position="22"/>
    </location>
</feature>
<comment type="similarity">
    <text evidence="2">Belongs to the secretoglobin family.</text>
</comment>
<keyword evidence="4 6" id="KW-0732">Signal</keyword>
<gene>
    <name evidence="7" type="ORF">JEQ12_005196</name>
</gene>
<evidence type="ECO:0000256" key="3">
    <source>
        <dbReference type="ARBA" id="ARBA00022525"/>
    </source>
</evidence>
<reference evidence="7 8" key="1">
    <citation type="submission" date="2020-12" db="EMBL/GenBank/DDBJ databases">
        <title>De novo assembly of Tibetan sheep genome.</title>
        <authorList>
            <person name="Li X."/>
        </authorList>
    </citation>
    <scope>NUCLEOTIDE SEQUENCE [LARGE SCALE GENOMIC DNA]</scope>
    <source>
        <tissue evidence="7">Heart</tissue>
    </source>
</reference>
<dbReference type="InterPro" id="IPR006178">
    <property type="entry name" value="CH1-like"/>
</dbReference>
<dbReference type="PROSITE" id="PS51311">
    <property type="entry name" value="SCGB"/>
    <property type="match status" value="1"/>
</dbReference>
<feature type="chain" id="PRO_5032346574" description="Major allergen I polypeptide chain 1-like" evidence="6">
    <location>
        <begin position="23"/>
        <end position="126"/>
    </location>
</feature>
<evidence type="ECO:0000313" key="7">
    <source>
        <dbReference type="EMBL" id="KAG5200662.1"/>
    </source>
</evidence>
<sequence length="126" mass="13557">MTRAGALLLLCAALLLIMGGNCDICPAVREDVYLFVRGTPEEYIAKVKEYNTNSAIVANARRLKDRVDEKLTEEDKQNALSILAWDPPGPPGSEMPPAFGVRPSALASLTPVSPAEEPESSAIHSH</sequence>
<evidence type="ECO:0000256" key="1">
    <source>
        <dbReference type="ARBA" id="ARBA00004613"/>
    </source>
</evidence>
<comment type="subcellular location">
    <subcellularLocation>
        <location evidence="1">Secreted</location>
    </subcellularLocation>
</comment>
<dbReference type="Gene3D" id="1.20.920.50">
    <property type="match status" value="1"/>
</dbReference>